<feature type="repeat" description="Pumilio" evidence="5">
    <location>
        <begin position="655"/>
        <end position="691"/>
    </location>
</feature>
<dbReference type="PANTHER" id="PTHR12537:SF13">
    <property type="entry name" value="PUMILIO HOMOLOGY DOMAIN FAMILY MEMBER 4"/>
    <property type="match status" value="1"/>
</dbReference>
<dbReference type="Pfam" id="PF00806">
    <property type="entry name" value="PUF"/>
    <property type="match status" value="8"/>
</dbReference>
<keyword evidence="6" id="KW-0175">Coiled coil</keyword>
<dbReference type="GO" id="GO:0006364">
    <property type="term" value="P:rRNA processing"/>
    <property type="evidence" value="ECO:0007669"/>
    <property type="project" value="UniProtKB-KW"/>
</dbReference>
<accession>A0A1V6PHM5</accession>
<dbReference type="GO" id="GO:0003729">
    <property type="term" value="F:mRNA binding"/>
    <property type="evidence" value="ECO:0007669"/>
    <property type="project" value="TreeGrafter"/>
</dbReference>
<dbReference type="PANTHER" id="PTHR12537">
    <property type="entry name" value="RNA BINDING PROTEIN PUMILIO-RELATED"/>
    <property type="match status" value="1"/>
</dbReference>
<dbReference type="PROSITE" id="PS50302">
    <property type="entry name" value="PUM"/>
    <property type="match status" value="7"/>
</dbReference>
<dbReference type="InterPro" id="IPR001313">
    <property type="entry name" value="Pumilio_RNA-bd_rpt"/>
</dbReference>
<keyword evidence="1" id="KW-0690">Ribosome biogenesis</keyword>
<dbReference type="OrthoDB" id="668540at2759"/>
<dbReference type="SUPFAM" id="SSF48371">
    <property type="entry name" value="ARM repeat"/>
    <property type="match status" value="1"/>
</dbReference>
<comment type="caution">
    <text evidence="9">The sequence shown here is derived from an EMBL/GenBank/DDBJ whole genome shotgun (WGS) entry which is preliminary data.</text>
</comment>
<feature type="repeat" description="Pumilio" evidence="5">
    <location>
        <begin position="728"/>
        <end position="763"/>
    </location>
</feature>
<evidence type="ECO:0000313" key="9">
    <source>
        <dbReference type="EMBL" id="OQD76197.1"/>
    </source>
</evidence>
<dbReference type="InterPro" id="IPR033712">
    <property type="entry name" value="Pumilio_RNA-bd"/>
</dbReference>
<evidence type="ECO:0000256" key="5">
    <source>
        <dbReference type="PROSITE-ProRule" id="PRU00317"/>
    </source>
</evidence>
<feature type="region of interest" description="Disordered" evidence="7">
    <location>
        <begin position="948"/>
        <end position="992"/>
    </location>
</feature>
<keyword evidence="2" id="KW-0698">rRNA processing</keyword>
<feature type="region of interest" description="Disordered" evidence="7">
    <location>
        <begin position="887"/>
        <end position="928"/>
    </location>
</feature>
<evidence type="ECO:0000256" key="6">
    <source>
        <dbReference type="SAM" id="Coils"/>
    </source>
</evidence>
<proteinExistence type="predicted"/>
<dbReference type="GO" id="GO:0005737">
    <property type="term" value="C:cytoplasm"/>
    <property type="evidence" value="ECO:0007669"/>
    <property type="project" value="TreeGrafter"/>
</dbReference>
<dbReference type="Proteomes" id="UP000191522">
    <property type="component" value="Unassembled WGS sequence"/>
</dbReference>
<organism evidence="9 10">
    <name type="scientific">Penicillium decumbens</name>
    <dbReference type="NCBI Taxonomy" id="69771"/>
    <lineage>
        <taxon>Eukaryota</taxon>
        <taxon>Fungi</taxon>
        <taxon>Dikarya</taxon>
        <taxon>Ascomycota</taxon>
        <taxon>Pezizomycotina</taxon>
        <taxon>Eurotiomycetes</taxon>
        <taxon>Eurotiomycetidae</taxon>
        <taxon>Eurotiales</taxon>
        <taxon>Aspergillaceae</taxon>
        <taxon>Penicillium</taxon>
    </lineage>
</organism>
<protein>
    <recommendedName>
        <fullName evidence="8">PUM-HD domain-containing protein</fullName>
    </recommendedName>
</protein>
<dbReference type="InterPro" id="IPR033133">
    <property type="entry name" value="PUM-HD"/>
</dbReference>
<dbReference type="InterPro" id="IPR016024">
    <property type="entry name" value="ARM-type_fold"/>
</dbReference>
<feature type="repeat" description="Pumilio" evidence="5">
    <location>
        <begin position="615"/>
        <end position="654"/>
    </location>
</feature>
<evidence type="ECO:0000259" key="8">
    <source>
        <dbReference type="PROSITE" id="PS50303"/>
    </source>
</evidence>
<feature type="region of interest" description="Disordered" evidence="7">
    <location>
        <begin position="388"/>
        <end position="422"/>
    </location>
</feature>
<feature type="repeat" description="Pumilio" evidence="5">
    <location>
        <begin position="800"/>
        <end position="835"/>
    </location>
</feature>
<evidence type="ECO:0000256" key="1">
    <source>
        <dbReference type="ARBA" id="ARBA00022517"/>
    </source>
</evidence>
<name>A0A1V6PHM5_PENDC</name>
<keyword evidence="10" id="KW-1185">Reference proteome</keyword>
<feature type="compositionally biased region" description="Polar residues" evidence="7">
    <location>
        <begin position="338"/>
        <end position="349"/>
    </location>
</feature>
<feature type="compositionally biased region" description="Low complexity" evidence="7">
    <location>
        <begin position="900"/>
        <end position="911"/>
    </location>
</feature>
<sequence length="997" mass="109696">MAFKNGLSERLDELRFPSPRSPPSESTFPGYSALSPGHSNYVPGFSRPTGEVRANLQRRFTTDSSKISSWNYLSQGPAQIPDPLDLLSSFEKKRQQIEYMREQKRRFEEDMKLLDMQHEKEKIEMDQLARDLAKAGLSGPVSEPTTPPEYRDIPVSSAISRPGRFSTSSVTSSPGFFNAFAGSHLTSPQAPSHQGSMDRFVGHSLPASRRNSEKEDHIMDHSSTIRTGSSVHRYSLPTNNFSSTYRPNAGGGVDSFAAAKHIFNRDEEKHSLPNAENRLSTPDIQSYMKMTEPDDKFPTLSRRGGSNILSANPGAVDLASSRHPGPETYSYHNRHSSAHSSMSQNTSGTLRLDRLSSPTYDEHGSGVHSRHLARHSLEGGFMFPNERTQEATTPVTSNRPTALQSSYSTNDLPTVKGNSFEAAITPPKNHAEHLHQHNASLGRIPTGAVSSRPGKQDSPDSDGPKNTGTQASHTMLQASAAPFGPQMTSAAPNTAVTGSVGPTGLPFPLYGYGLQGYVGQPAQAPNQMPAFAAPNTFSGYPNYTGGYRVNEAPSTRGGVPHQRRQTEGESSQLTRFTNFPLEHYKGELYSLCKDQHGCRYLQRKLEEHNPEHVRQIFSETWMHVIELMTDPFGNYLCQKLFEYCNDEQRTALINAAAPQLVKIALNQHGTRALQKMIEYISTPEQTRMVINALKQHVVDLVQDLNGNHVIQKCLNRLSAEDSEFIYEAVGTHCVAVGTHRHGCCVLQRCIDHASGSQRVKLISQITANSFALVQDPFGNYVVQYILDLSEPLFTNPMCRTFAGNVSSLSKQKFSSNVIEKCLRTADNSSRRDMIEEMLQGNELEKMLRDSFANYVVQTAMDFADPETRQHIVDAIRPILPTIRQTPHGRRIAGKMMASEGSGRSSGNNSGRDTPNYLPNSNQVHQSAQVPKTLAKPFVYQGSTNGSNNFNGGYLPTPATSSNTTPPNGPGDSPSAYSLQAPPAGNNFGSPNPLYAYF</sequence>
<evidence type="ECO:0000256" key="7">
    <source>
        <dbReference type="SAM" id="MobiDB-lite"/>
    </source>
</evidence>
<dbReference type="AlphaFoldDB" id="A0A1V6PHM5"/>
<dbReference type="SMART" id="SM00025">
    <property type="entry name" value="Pumilio"/>
    <property type="match status" value="8"/>
</dbReference>
<reference evidence="10" key="1">
    <citation type="journal article" date="2017" name="Nat. Microbiol.">
        <title>Global analysis of biosynthetic gene clusters reveals vast potential of secondary metabolite production in Penicillium species.</title>
        <authorList>
            <person name="Nielsen J.C."/>
            <person name="Grijseels S."/>
            <person name="Prigent S."/>
            <person name="Ji B."/>
            <person name="Dainat J."/>
            <person name="Nielsen K.F."/>
            <person name="Frisvad J.C."/>
            <person name="Workman M."/>
            <person name="Nielsen J."/>
        </authorList>
    </citation>
    <scope>NUCLEOTIDE SEQUENCE [LARGE SCALE GENOMIC DNA]</scope>
    <source>
        <strain evidence="10">IBT 11843</strain>
    </source>
</reference>
<dbReference type="GO" id="GO:0010608">
    <property type="term" value="P:post-transcriptional regulation of gene expression"/>
    <property type="evidence" value="ECO:0007669"/>
    <property type="project" value="TreeGrafter"/>
</dbReference>
<dbReference type="InterPro" id="IPR011989">
    <property type="entry name" value="ARM-like"/>
</dbReference>
<feature type="repeat" description="Pumilio" evidence="5">
    <location>
        <begin position="692"/>
        <end position="727"/>
    </location>
</feature>
<feature type="coiled-coil region" evidence="6">
    <location>
        <begin position="90"/>
        <end position="131"/>
    </location>
</feature>
<feature type="region of interest" description="Disordered" evidence="7">
    <location>
        <begin position="443"/>
        <end position="470"/>
    </location>
</feature>
<dbReference type="FunFam" id="1.25.10.10:FF:000237">
    <property type="entry name" value="Pumilio homolog 9"/>
    <property type="match status" value="1"/>
</dbReference>
<feature type="region of interest" description="Disordered" evidence="7">
    <location>
        <begin position="1"/>
        <end position="31"/>
    </location>
</feature>
<evidence type="ECO:0000256" key="4">
    <source>
        <dbReference type="ARBA" id="ARBA00024893"/>
    </source>
</evidence>
<keyword evidence="3" id="KW-0677">Repeat</keyword>
<comment type="function">
    <text evidence="4">RNA-binding nucleolar protein required for pre-rRNA processing. Involved in production of 18S rRNA and assembly of small ribosomal subunit.</text>
</comment>
<feature type="compositionally biased region" description="Polar residues" evidence="7">
    <location>
        <begin position="916"/>
        <end position="928"/>
    </location>
</feature>
<dbReference type="OMA" id="HYKGELY"/>
<dbReference type="CDD" id="cd07920">
    <property type="entry name" value="Pumilio"/>
    <property type="match status" value="1"/>
</dbReference>
<dbReference type="EMBL" id="MDYL01000005">
    <property type="protein sequence ID" value="OQD76197.1"/>
    <property type="molecule type" value="Genomic_DNA"/>
</dbReference>
<dbReference type="PROSITE" id="PS50303">
    <property type="entry name" value="PUM_HD"/>
    <property type="match status" value="1"/>
</dbReference>
<dbReference type="Gene3D" id="1.25.10.10">
    <property type="entry name" value="Leucine-rich Repeat Variant"/>
    <property type="match status" value="1"/>
</dbReference>
<feature type="region of interest" description="Disordered" evidence="7">
    <location>
        <begin position="330"/>
        <end position="372"/>
    </location>
</feature>
<evidence type="ECO:0000313" key="10">
    <source>
        <dbReference type="Proteomes" id="UP000191522"/>
    </source>
</evidence>
<evidence type="ECO:0000256" key="2">
    <source>
        <dbReference type="ARBA" id="ARBA00022552"/>
    </source>
</evidence>
<evidence type="ECO:0000256" key="3">
    <source>
        <dbReference type="ARBA" id="ARBA00022737"/>
    </source>
</evidence>
<feature type="repeat" description="Pumilio" evidence="5">
    <location>
        <begin position="764"/>
        <end position="799"/>
    </location>
</feature>
<feature type="repeat" description="Pumilio" evidence="5">
    <location>
        <begin position="836"/>
        <end position="873"/>
    </location>
</feature>
<feature type="domain" description="PUM-HD" evidence="8">
    <location>
        <begin position="562"/>
        <end position="899"/>
    </location>
</feature>
<feature type="compositionally biased region" description="Low complexity" evidence="7">
    <location>
        <begin position="948"/>
        <end position="965"/>
    </location>
</feature>
<gene>
    <name evidence="9" type="ORF">PENDEC_c005G04565</name>
</gene>
<feature type="compositionally biased region" description="Polar residues" evidence="7">
    <location>
        <begin position="390"/>
        <end position="412"/>
    </location>
</feature>
<dbReference type="STRING" id="69771.A0A1V6PHM5"/>